<gene>
    <name evidence="12" type="ORF">HannXRQ_Chr13g0408941</name>
    <name evidence="10" type="ORF">HanXRQr2_Chr13g0595751</name>
    <name evidence="11" type="ORF">HanXRQr2_Chr13g0595791</name>
</gene>
<feature type="compositionally biased region" description="Acidic residues" evidence="4">
    <location>
        <begin position="651"/>
        <end position="679"/>
    </location>
</feature>
<dbReference type="Pfam" id="PF25373">
    <property type="entry name" value="SBNO"/>
    <property type="match status" value="1"/>
</dbReference>
<dbReference type="Pfam" id="PF13871">
    <property type="entry name" value="Helicase_C_4"/>
    <property type="match status" value="1"/>
</dbReference>
<dbReference type="GO" id="GO:0042393">
    <property type="term" value="F:histone binding"/>
    <property type="evidence" value="ECO:0000318"/>
    <property type="project" value="GO_Central"/>
</dbReference>
<dbReference type="OrthoDB" id="421838at2759"/>
<evidence type="ECO:0000259" key="5">
    <source>
        <dbReference type="Pfam" id="PF13871"/>
    </source>
</evidence>
<dbReference type="InterPro" id="IPR039187">
    <property type="entry name" value="SNO_AAA"/>
</dbReference>
<dbReference type="GO" id="GO:0031490">
    <property type="term" value="F:chromatin DNA binding"/>
    <property type="evidence" value="ECO:0000318"/>
    <property type="project" value="GO_Central"/>
</dbReference>
<reference evidence="10" key="3">
    <citation type="submission" date="2020-06" db="EMBL/GenBank/DDBJ databases">
        <title>Helianthus annuus Genome sequencing and assembly Release 2.</title>
        <authorList>
            <person name="Gouzy J."/>
            <person name="Langlade N."/>
            <person name="Munos S."/>
        </authorList>
    </citation>
    <scope>NUCLEOTIDE SEQUENCE</scope>
    <source>
        <tissue evidence="10">Leaves</tissue>
    </source>
</reference>
<dbReference type="Gene3D" id="3.40.50.300">
    <property type="entry name" value="P-loop containing nucleotide triphosphate hydrolases"/>
    <property type="match status" value="1"/>
</dbReference>
<evidence type="ECO:0000259" key="7">
    <source>
        <dbReference type="Pfam" id="PF23547"/>
    </source>
</evidence>
<feature type="domain" description="Strawberry notch helicase C" evidence="5">
    <location>
        <begin position="728"/>
        <end position="1018"/>
    </location>
</feature>
<comment type="similarity">
    <text evidence="1">Belongs to the SBNO family.</text>
</comment>
<organism evidence="12 13">
    <name type="scientific">Helianthus annuus</name>
    <name type="common">Common sunflower</name>
    <dbReference type="NCBI Taxonomy" id="4232"/>
    <lineage>
        <taxon>Eukaryota</taxon>
        <taxon>Viridiplantae</taxon>
        <taxon>Streptophyta</taxon>
        <taxon>Embryophyta</taxon>
        <taxon>Tracheophyta</taxon>
        <taxon>Spermatophyta</taxon>
        <taxon>Magnoliopsida</taxon>
        <taxon>eudicotyledons</taxon>
        <taxon>Gunneridae</taxon>
        <taxon>Pentapetalae</taxon>
        <taxon>asterids</taxon>
        <taxon>campanulids</taxon>
        <taxon>Asterales</taxon>
        <taxon>Asteraceae</taxon>
        <taxon>Asteroideae</taxon>
        <taxon>Heliantheae alliance</taxon>
        <taxon>Heliantheae</taxon>
        <taxon>Helianthus</taxon>
    </lineage>
</organism>
<dbReference type="EMBL" id="CM007902">
    <property type="protein sequence ID" value="OTG02072.1"/>
    <property type="molecule type" value="Genomic_DNA"/>
</dbReference>
<dbReference type="InterPro" id="IPR027417">
    <property type="entry name" value="P-loop_NTPase"/>
</dbReference>
<dbReference type="InterPro" id="IPR057024">
    <property type="entry name" value="Znr_FGT1_1"/>
</dbReference>
<feature type="domain" description="Strawberry notch AAA" evidence="6">
    <location>
        <begin position="196"/>
        <end position="496"/>
    </location>
</feature>
<dbReference type="SUPFAM" id="SSF52540">
    <property type="entry name" value="P-loop containing nucleoside triphosphate hydrolases"/>
    <property type="match status" value="2"/>
</dbReference>
<dbReference type="Pfam" id="PF13872">
    <property type="entry name" value="AAA_34"/>
    <property type="match status" value="1"/>
</dbReference>
<feature type="domain" description="SBNO alpha/beta" evidence="9">
    <location>
        <begin position="1055"/>
        <end position="1166"/>
    </location>
</feature>
<dbReference type="PANTHER" id="PTHR12706:SF13">
    <property type="entry name" value="PROTEIN FORGETTER 1"/>
    <property type="match status" value="1"/>
</dbReference>
<dbReference type="InterPro" id="IPR026937">
    <property type="entry name" value="SBNO_Helicase_C_dom"/>
</dbReference>
<protein>
    <submittedName>
        <fullName evidence="12">Uncharacterized protein</fullName>
    </submittedName>
</protein>
<evidence type="ECO:0000256" key="1">
    <source>
        <dbReference type="ARBA" id="ARBA00006992"/>
    </source>
</evidence>
<sequence length="1232" mass="136422">MEPPPLSPSLPLAPPQPPLQPQPPPPPSVSSLPIHYPIPMEPPPISLSLPLAPPQPPPPPQQPLPPPPPPPQLHNSSVNGNYKFRCAGCGKKSTVGPGMTEFVCRKCHLTQVLPPDLVRPPAPVQVPCVNCKAMVYVPHGLARFACPNCNTEVAAPPPPEEVNEVAIEVEREEDGGGVVGETFTDYRPPKMSIGPPHPDPIVETSSLAAVQPPEPTYDLKTKNYLEATKALSCLQIETLVYACQRHLQHLDNGTRAGFFIGDGAGVGKGRTVAGLIWENWQHGRRKALWISVGSDLKFDARRDLDDVGATCVKVHALNKLSYSKLDSKSVGIKDGVVFSTYSTLIASTENGRSRLKQLVQWCGSEYDGLIVFDECHKAKNLVPEVKGQATQTGKAVVELQARLPEARVVYCSATGASEPRNLGYMVRLGLWGAGTSFVDFTEFLDAMNKGGVGALELVAMDMKARGMYVCRTLSYKGSEFEVVEVPLEAKMTEIYKKAAEFWADLRVELLSASELVFEEKAKSAMRWRLYWGSHQRFFRSVCMSAKVPAVVSLTKQALIENKCVVIGLQSTGEARTEDAVTKYGTELDDFISGPRELLLKFVEENYPLPDKPQSPPVEDNVKELQRKRHSANPDVSFKGRVRKAVKREPASEDESGEESEWEPPSDDETAEESDSDSDYASEKSDAESVDRSHARHPYSAELLKRYETAVEHKSKLLDTIRTFDLPNNPLDELIDQLGGPDNVAEITGRRGMLVRASNGKGVTYQFRNTKDVTTEMVNMHEKRLFMDGKKLVAIISEAGSAGVSLQADRRALNQKRRVHVTLELPWSADRAIQQFGRTHRSNQTSAPEYRLLFTNLGGERRFASVVAKRLASLGALTQGDRRAGPSLSAFNYDSLYGKHALYKMYSGIMEQDSFPVVPPNCSFENPHTIQDFIETAKAALVSIGIIRDTVVDENGKVSRKLRGRIADPDWNDVGRFLNRLLGLPPEIQNRLFELFVSTFDHLLNKARLEGHLDTGIVDFKANTIELQGTPKIVHTDHMSGSSTVLYTFVMDRGITWEAASALLNEKQKDVSGSSASGFYESKREWLGRRHFLLAIESSPGTFKIFRPATGETTREMPITELKDKYRKPKSLEKVQREWEDEYEVSSKQCMHGPKCKIRSFCTVGKRIQEVNLLGGLILPIWGTISKALSKQSRKAHQRLRVVGIETTTDNERVVGLLVPNAAVESVLKDLGI</sequence>
<dbReference type="InterPro" id="IPR057332">
    <property type="entry name" value="SBNO_a/b_dom"/>
</dbReference>
<dbReference type="InParanoid" id="A0A251SUC0"/>
<name>A0A251SUC0_HELAN</name>
<evidence type="ECO:0000313" key="10">
    <source>
        <dbReference type="EMBL" id="KAF5774045.1"/>
    </source>
</evidence>
<evidence type="ECO:0000259" key="8">
    <source>
        <dbReference type="Pfam" id="PF23548"/>
    </source>
</evidence>
<dbReference type="GO" id="GO:0006355">
    <property type="term" value="P:regulation of DNA-templated transcription"/>
    <property type="evidence" value="ECO:0000318"/>
    <property type="project" value="GO_Central"/>
</dbReference>
<proteinExistence type="inferred from homology"/>
<feature type="region of interest" description="Disordered" evidence="4">
    <location>
        <begin position="1"/>
        <end position="77"/>
    </location>
</feature>
<evidence type="ECO:0000313" key="11">
    <source>
        <dbReference type="EMBL" id="KAF5774048.1"/>
    </source>
</evidence>
<feature type="domain" description="FORGETTER1 second zinc ribbon" evidence="8">
    <location>
        <begin position="124"/>
        <end position="154"/>
    </location>
</feature>
<evidence type="ECO:0000259" key="9">
    <source>
        <dbReference type="Pfam" id="PF25373"/>
    </source>
</evidence>
<dbReference type="OMA" id="KLWMEAR"/>
<dbReference type="Pfam" id="PF23547">
    <property type="entry name" value="Zn_ribbon_FGT1_1"/>
    <property type="match status" value="1"/>
</dbReference>
<evidence type="ECO:0000313" key="13">
    <source>
        <dbReference type="Proteomes" id="UP000215914"/>
    </source>
</evidence>
<feature type="compositionally biased region" description="Pro residues" evidence="4">
    <location>
        <begin position="1"/>
        <end position="28"/>
    </location>
</feature>
<dbReference type="Gramene" id="mRNA:HanXRQr2_Chr13g0595791">
    <property type="protein sequence ID" value="mRNA:HanXRQr2_Chr13g0595791"/>
    <property type="gene ID" value="HanXRQr2_Chr13g0595791"/>
</dbReference>
<evidence type="ECO:0000256" key="2">
    <source>
        <dbReference type="ARBA" id="ARBA00023015"/>
    </source>
</evidence>
<feature type="compositionally biased region" description="Pro residues" evidence="4">
    <location>
        <begin position="39"/>
        <end position="72"/>
    </location>
</feature>
<dbReference type="Proteomes" id="UP000215914">
    <property type="component" value="Chromosome 13"/>
</dbReference>
<accession>A0A251SUC0</accession>
<reference evidence="10 13" key="1">
    <citation type="journal article" date="2017" name="Nature">
        <title>The sunflower genome provides insights into oil metabolism, flowering and Asterid evolution.</title>
        <authorList>
            <person name="Badouin H."/>
            <person name="Gouzy J."/>
            <person name="Grassa C.J."/>
            <person name="Murat F."/>
            <person name="Staton S.E."/>
            <person name="Cottret L."/>
            <person name="Lelandais-Briere C."/>
            <person name="Owens G.L."/>
            <person name="Carrere S."/>
            <person name="Mayjonade B."/>
            <person name="Legrand L."/>
            <person name="Gill N."/>
            <person name="Kane N.C."/>
            <person name="Bowers J.E."/>
            <person name="Hubner S."/>
            <person name="Bellec A."/>
            <person name="Berard A."/>
            <person name="Berges H."/>
            <person name="Blanchet N."/>
            <person name="Boniface M.C."/>
            <person name="Brunel D."/>
            <person name="Catrice O."/>
            <person name="Chaidir N."/>
            <person name="Claudel C."/>
            <person name="Donnadieu C."/>
            <person name="Faraut T."/>
            <person name="Fievet G."/>
            <person name="Helmstetter N."/>
            <person name="King M."/>
            <person name="Knapp S.J."/>
            <person name="Lai Z."/>
            <person name="Le Paslier M.C."/>
            <person name="Lippi Y."/>
            <person name="Lorenzon L."/>
            <person name="Mandel J.R."/>
            <person name="Marage G."/>
            <person name="Marchand G."/>
            <person name="Marquand E."/>
            <person name="Bret-Mestries E."/>
            <person name="Morien E."/>
            <person name="Nambeesan S."/>
            <person name="Nguyen T."/>
            <person name="Pegot-Espagnet P."/>
            <person name="Pouilly N."/>
            <person name="Raftis F."/>
            <person name="Sallet E."/>
            <person name="Schiex T."/>
            <person name="Thomas J."/>
            <person name="Vandecasteele C."/>
            <person name="Vares D."/>
            <person name="Vear F."/>
            <person name="Vautrin S."/>
            <person name="Crespi M."/>
            <person name="Mangin B."/>
            <person name="Burke J.M."/>
            <person name="Salse J."/>
            <person name="Munos S."/>
            <person name="Vincourt P."/>
            <person name="Rieseberg L.H."/>
            <person name="Langlade N.B."/>
        </authorList>
    </citation>
    <scope>NUCLEOTIDE SEQUENCE [LARGE SCALE GENOMIC DNA]</scope>
    <source>
        <strain evidence="13">cv. SF193</strain>
        <tissue evidence="10">Leaves</tissue>
    </source>
</reference>
<feature type="region of interest" description="Disordered" evidence="4">
    <location>
        <begin position="606"/>
        <end position="695"/>
    </location>
</feature>
<keyword evidence="13" id="KW-1185">Reference proteome</keyword>
<reference evidence="12" key="2">
    <citation type="submission" date="2017-02" db="EMBL/GenBank/DDBJ databases">
        <title>Sunflower complete genome.</title>
        <authorList>
            <person name="Langlade N."/>
            <person name="Munos S."/>
        </authorList>
    </citation>
    <scope>NUCLEOTIDE SEQUENCE [LARGE SCALE GENOMIC DNA]</scope>
    <source>
        <tissue evidence="12">Leaves</tissue>
    </source>
</reference>
<dbReference type="AlphaFoldDB" id="A0A251SUC0"/>
<evidence type="ECO:0000256" key="4">
    <source>
        <dbReference type="SAM" id="MobiDB-lite"/>
    </source>
</evidence>
<feature type="compositionally biased region" description="Basic and acidic residues" evidence="4">
    <location>
        <begin position="680"/>
        <end position="692"/>
    </location>
</feature>
<evidence type="ECO:0000256" key="3">
    <source>
        <dbReference type="ARBA" id="ARBA00023163"/>
    </source>
</evidence>
<evidence type="ECO:0000259" key="6">
    <source>
        <dbReference type="Pfam" id="PF13872"/>
    </source>
</evidence>
<dbReference type="FunFam" id="3.40.50.300:FF:000342">
    <property type="entry name" value="Protein strawberry notch homolog 2"/>
    <property type="match status" value="1"/>
</dbReference>
<dbReference type="EMBL" id="MNCJ02000328">
    <property type="protein sequence ID" value="KAF5774048.1"/>
    <property type="molecule type" value="Genomic_DNA"/>
</dbReference>
<keyword evidence="3" id="KW-0804">Transcription</keyword>
<dbReference type="InterPro" id="IPR026741">
    <property type="entry name" value="SNO"/>
</dbReference>
<dbReference type="GO" id="GO:0005634">
    <property type="term" value="C:nucleus"/>
    <property type="evidence" value="ECO:0000318"/>
    <property type="project" value="GO_Central"/>
</dbReference>
<dbReference type="Gramene" id="mRNA:HanXRQr2_Chr13g0595751">
    <property type="protein sequence ID" value="mRNA:HanXRQr2_Chr13g0595751"/>
    <property type="gene ID" value="HanXRQr2_Chr13g0595751"/>
</dbReference>
<dbReference type="InterPro" id="IPR057025">
    <property type="entry name" value="Znr_FGT1_2"/>
</dbReference>
<feature type="domain" description="FORGETTER1 first zinc ribbon" evidence="7">
    <location>
        <begin position="83"/>
        <end position="116"/>
    </location>
</feature>
<dbReference type="Pfam" id="PF23548">
    <property type="entry name" value="Zn_ribbon_FGT1_2"/>
    <property type="match status" value="1"/>
</dbReference>
<evidence type="ECO:0000313" key="12">
    <source>
        <dbReference type="EMBL" id="OTG02072.1"/>
    </source>
</evidence>
<dbReference type="EMBL" id="MNCJ02000328">
    <property type="protein sequence ID" value="KAF5774045.1"/>
    <property type="molecule type" value="Genomic_DNA"/>
</dbReference>
<keyword evidence="2" id="KW-0805">Transcription regulation</keyword>
<dbReference type="PANTHER" id="PTHR12706">
    <property type="entry name" value="STRAWBERRY NOTCH-RELATED"/>
    <property type="match status" value="1"/>
</dbReference>